<organism evidence="3 4">
    <name type="scientific">Streptomyces hokutonensis</name>
    <dbReference type="NCBI Taxonomy" id="1306990"/>
    <lineage>
        <taxon>Bacteria</taxon>
        <taxon>Bacillati</taxon>
        <taxon>Actinomycetota</taxon>
        <taxon>Actinomycetes</taxon>
        <taxon>Kitasatosporales</taxon>
        <taxon>Streptomycetaceae</taxon>
        <taxon>Streptomyces</taxon>
    </lineage>
</organism>
<evidence type="ECO:0000256" key="2">
    <source>
        <dbReference type="SAM" id="SignalP"/>
    </source>
</evidence>
<dbReference type="Gene3D" id="3.40.190.10">
    <property type="entry name" value="Periplasmic binding protein-like II"/>
    <property type="match status" value="2"/>
</dbReference>
<feature type="signal peptide" evidence="2">
    <location>
        <begin position="1"/>
        <end position="28"/>
    </location>
</feature>
<keyword evidence="1 2" id="KW-0732">Signal</keyword>
<dbReference type="EMBL" id="JBIAHM010000004">
    <property type="protein sequence ID" value="MFE9599535.1"/>
    <property type="molecule type" value="Genomic_DNA"/>
</dbReference>
<dbReference type="RefSeq" id="WP_388105529.1">
    <property type="nucleotide sequence ID" value="NZ_JBIAHM010000004.1"/>
</dbReference>
<name>A0ABW6M068_9ACTN</name>
<dbReference type="SUPFAM" id="SSF53850">
    <property type="entry name" value="Periplasmic binding protein-like II"/>
    <property type="match status" value="1"/>
</dbReference>
<sequence>MTVSPPRNAVLGGSLAVVAALALSACGAAPTNSSTTADGKNAATAASAADFGGMDALVKAAKKEGTLHIIAVPRDWANYGAIIDGFTKKYGIKITDENPDGSSQDEINAVTSRKGQDRAPDVLDLGSSFALSAAQQGLLAPYKVASFDQIPAGQKDPKGQWFNDYGGYISIGCDAKRVKTCPTTFADLLKPQYKGQVALNGNPTKSGSAFGGVYAAALANKGSFDDIQPGLDFFAKLKKNGNYTPVESTPATVEKGETPISIDWDYLNAGYADEFKSKGVDWKVTIPSDGQYAQYYSQAINKDAPHPAAARLWQEYLYSAEGQNLWLKGYARPALMTSMESAGTLDKTAAAKLPQVSGTPSFPTEAQQSKAKTVIASGWAKAVSG</sequence>
<evidence type="ECO:0000256" key="1">
    <source>
        <dbReference type="ARBA" id="ARBA00022729"/>
    </source>
</evidence>
<gene>
    <name evidence="3" type="ORF">ACFYNQ_13250</name>
</gene>
<dbReference type="Proteomes" id="UP001601303">
    <property type="component" value="Unassembled WGS sequence"/>
</dbReference>
<reference evidence="3 4" key="1">
    <citation type="submission" date="2024-10" db="EMBL/GenBank/DDBJ databases">
        <title>The Natural Products Discovery Center: Release of the First 8490 Sequenced Strains for Exploring Actinobacteria Biosynthetic Diversity.</title>
        <authorList>
            <person name="Kalkreuter E."/>
            <person name="Kautsar S.A."/>
            <person name="Yang D."/>
            <person name="Bader C.D."/>
            <person name="Teijaro C.N."/>
            <person name="Fluegel L."/>
            <person name="Davis C.M."/>
            <person name="Simpson J.R."/>
            <person name="Lauterbach L."/>
            <person name="Steele A.D."/>
            <person name="Gui C."/>
            <person name="Meng S."/>
            <person name="Li G."/>
            <person name="Viehrig K."/>
            <person name="Ye F."/>
            <person name="Su P."/>
            <person name="Kiefer A.F."/>
            <person name="Nichols A."/>
            <person name="Cepeda A.J."/>
            <person name="Yan W."/>
            <person name="Fan B."/>
            <person name="Jiang Y."/>
            <person name="Adhikari A."/>
            <person name="Zheng C.-J."/>
            <person name="Schuster L."/>
            <person name="Cowan T.M."/>
            <person name="Smanski M.J."/>
            <person name="Chevrette M.G."/>
            <person name="De Carvalho L.P.S."/>
            <person name="Shen B."/>
        </authorList>
    </citation>
    <scope>NUCLEOTIDE SEQUENCE [LARGE SCALE GENOMIC DNA]</scope>
    <source>
        <strain evidence="3 4">NPDC006488</strain>
    </source>
</reference>
<comment type="caution">
    <text evidence="3">The sequence shown here is derived from an EMBL/GenBank/DDBJ whole genome shotgun (WGS) entry which is preliminary data.</text>
</comment>
<proteinExistence type="predicted"/>
<dbReference type="Pfam" id="PF13343">
    <property type="entry name" value="SBP_bac_6"/>
    <property type="match status" value="1"/>
</dbReference>
<evidence type="ECO:0000313" key="4">
    <source>
        <dbReference type="Proteomes" id="UP001601303"/>
    </source>
</evidence>
<dbReference type="PANTHER" id="PTHR30006">
    <property type="entry name" value="THIAMINE-BINDING PERIPLASMIC PROTEIN-RELATED"/>
    <property type="match status" value="1"/>
</dbReference>
<protein>
    <submittedName>
        <fullName evidence="3">ABC transporter substrate-binding protein</fullName>
    </submittedName>
</protein>
<feature type="chain" id="PRO_5046244687" evidence="2">
    <location>
        <begin position="29"/>
        <end position="385"/>
    </location>
</feature>
<evidence type="ECO:0000313" key="3">
    <source>
        <dbReference type="EMBL" id="MFE9599535.1"/>
    </source>
</evidence>
<dbReference type="PANTHER" id="PTHR30006:SF2">
    <property type="entry name" value="ABC TRANSPORTER SUBSTRATE-BINDING PROTEIN"/>
    <property type="match status" value="1"/>
</dbReference>
<keyword evidence="4" id="KW-1185">Reference proteome</keyword>
<accession>A0ABW6M068</accession>
<dbReference type="PROSITE" id="PS51257">
    <property type="entry name" value="PROKAR_LIPOPROTEIN"/>
    <property type="match status" value="1"/>
</dbReference>